<keyword evidence="2" id="KW-1185">Reference proteome</keyword>
<organism evidence="1 2">
    <name type="scientific">Anopheles atroparvus</name>
    <name type="common">European mosquito</name>
    <dbReference type="NCBI Taxonomy" id="41427"/>
    <lineage>
        <taxon>Eukaryota</taxon>
        <taxon>Metazoa</taxon>
        <taxon>Ecdysozoa</taxon>
        <taxon>Arthropoda</taxon>
        <taxon>Hexapoda</taxon>
        <taxon>Insecta</taxon>
        <taxon>Pterygota</taxon>
        <taxon>Neoptera</taxon>
        <taxon>Endopterygota</taxon>
        <taxon>Diptera</taxon>
        <taxon>Nematocera</taxon>
        <taxon>Culicoidea</taxon>
        <taxon>Culicidae</taxon>
        <taxon>Anophelinae</taxon>
        <taxon>Anopheles</taxon>
    </lineage>
</organism>
<dbReference type="AlphaFoldDB" id="A0AAG5DSA9"/>
<evidence type="ECO:0000313" key="2">
    <source>
        <dbReference type="Proteomes" id="UP000075880"/>
    </source>
</evidence>
<protein>
    <submittedName>
        <fullName evidence="1">Uncharacterized protein</fullName>
    </submittedName>
</protein>
<sequence length="42" mass="4987">RKNLSGYRIVEAKEKRNRQQILVAAQIPREIYCKGDTEIRNQ</sequence>
<evidence type="ECO:0000313" key="1">
    <source>
        <dbReference type="EnsemblMetazoa" id="ENSAATROPP013840"/>
    </source>
</evidence>
<reference evidence="1" key="1">
    <citation type="submission" date="2024-04" db="UniProtKB">
        <authorList>
            <consortium name="EnsemblMetazoa"/>
        </authorList>
    </citation>
    <scope>IDENTIFICATION</scope>
    <source>
        <strain evidence="1">EBRO</strain>
    </source>
</reference>
<name>A0AAG5DSA9_ANOAO</name>
<accession>A0AAG5DSA9</accession>
<dbReference type="EnsemblMetazoa" id="ENSAATROPT015438">
    <property type="protein sequence ID" value="ENSAATROPP013840"/>
    <property type="gene ID" value="ENSAATROPG012575"/>
</dbReference>
<dbReference type="Proteomes" id="UP000075880">
    <property type="component" value="Unassembled WGS sequence"/>
</dbReference>
<proteinExistence type="predicted"/>